<dbReference type="AlphaFoldDB" id="A0A1I5GT93"/>
<dbReference type="GO" id="GO:0006950">
    <property type="term" value="P:response to stress"/>
    <property type="evidence" value="ECO:0007669"/>
    <property type="project" value="TreeGrafter"/>
</dbReference>
<dbReference type="Proteomes" id="UP000183413">
    <property type="component" value="Unassembled WGS sequence"/>
</dbReference>
<dbReference type="SMART" id="SM00347">
    <property type="entry name" value="HTH_MARR"/>
    <property type="match status" value="1"/>
</dbReference>
<dbReference type="PANTHER" id="PTHR33164:SF43">
    <property type="entry name" value="HTH-TYPE TRANSCRIPTIONAL REPRESSOR YETL"/>
    <property type="match status" value="1"/>
</dbReference>
<dbReference type="InterPro" id="IPR000835">
    <property type="entry name" value="HTH_MarR-typ"/>
</dbReference>
<dbReference type="InterPro" id="IPR036388">
    <property type="entry name" value="WH-like_DNA-bd_sf"/>
</dbReference>
<accession>A0A1I5GT93</accession>
<dbReference type="InterPro" id="IPR036390">
    <property type="entry name" value="WH_DNA-bd_sf"/>
</dbReference>
<proteinExistence type="predicted"/>
<dbReference type="EMBL" id="FOVH01000005">
    <property type="protein sequence ID" value="SFO39284.1"/>
    <property type="molecule type" value="Genomic_DNA"/>
</dbReference>
<evidence type="ECO:0000313" key="3">
    <source>
        <dbReference type="Proteomes" id="UP000183413"/>
    </source>
</evidence>
<dbReference type="eggNOG" id="COG1846">
    <property type="taxonomic scope" value="Bacteria"/>
</dbReference>
<organism evidence="2 3">
    <name type="scientific">Actinomadura madurae</name>
    <dbReference type="NCBI Taxonomy" id="1993"/>
    <lineage>
        <taxon>Bacteria</taxon>
        <taxon>Bacillati</taxon>
        <taxon>Actinomycetota</taxon>
        <taxon>Actinomycetes</taxon>
        <taxon>Streptosporangiales</taxon>
        <taxon>Thermomonosporaceae</taxon>
        <taxon>Actinomadura</taxon>
    </lineage>
</organism>
<dbReference type="SUPFAM" id="SSF46785">
    <property type="entry name" value="Winged helix' DNA-binding domain"/>
    <property type="match status" value="1"/>
</dbReference>
<dbReference type="GO" id="GO:0003700">
    <property type="term" value="F:DNA-binding transcription factor activity"/>
    <property type="evidence" value="ECO:0007669"/>
    <property type="project" value="InterPro"/>
</dbReference>
<dbReference type="Pfam" id="PF12802">
    <property type="entry name" value="MarR_2"/>
    <property type="match status" value="1"/>
</dbReference>
<name>A0A1I5GT93_9ACTN</name>
<reference evidence="2 3" key="1">
    <citation type="submission" date="2016-10" db="EMBL/GenBank/DDBJ databases">
        <authorList>
            <person name="de Groot N.N."/>
        </authorList>
    </citation>
    <scope>NUCLEOTIDE SEQUENCE [LARGE SCALE GENOMIC DNA]</scope>
    <source>
        <strain evidence="2 3">DSM 43067</strain>
    </source>
</reference>
<protein>
    <submittedName>
        <fullName evidence="2">DNA-binding transcriptional regulator, MarR family</fullName>
    </submittedName>
</protein>
<dbReference type="PROSITE" id="PS50995">
    <property type="entry name" value="HTH_MARR_2"/>
    <property type="match status" value="1"/>
</dbReference>
<feature type="domain" description="HTH marR-type" evidence="1">
    <location>
        <begin position="1"/>
        <end position="125"/>
    </location>
</feature>
<dbReference type="PANTHER" id="PTHR33164">
    <property type="entry name" value="TRANSCRIPTIONAL REGULATOR, MARR FAMILY"/>
    <property type="match status" value="1"/>
</dbReference>
<dbReference type="InterPro" id="IPR039422">
    <property type="entry name" value="MarR/SlyA-like"/>
</dbReference>
<evidence type="ECO:0000259" key="1">
    <source>
        <dbReference type="PROSITE" id="PS50995"/>
    </source>
</evidence>
<sequence length="135" mass="14668">MQLQHLVRVELRDALTDLDLTPVQSTVLHLIAATPGISSAELARRTHVTPQTMHKIVAELGRRDLLELSPRPGHGRILGAALTEAGRTLLDKADVVARGIEDRMVAGLDDHQRRQLADLLQRCVTAIAGDRPPAG</sequence>
<dbReference type="Gene3D" id="1.10.10.10">
    <property type="entry name" value="Winged helix-like DNA-binding domain superfamily/Winged helix DNA-binding domain"/>
    <property type="match status" value="1"/>
</dbReference>
<dbReference type="InParanoid" id="A0A1I5GT93"/>
<dbReference type="GO" id="GO:0003677">
    <property type="term" value="F:DNA binding"/>
    <property type="evidence" value="ECO:0007669"/>
    <property type="project" value="UniProtKB-KW"/>
</dbReference>
<evidence type="ECO:0000313" key="2">
    <source>
        <dbReference type="EMBL" id="SFO39284.1"/>
    </source>
</evidence>
<gene>
    <name evidence="2" type="ORF">SAMN04489713_105398</name>
</gene>
<keyword evidence="3" id="KW-1185">Reference proteome</keyword>
<dbReference type="STRING" id="1993.SAMN04489713_105398"/>
<keyword evidence="2" id="KW-0238">DNA-binding</keyword>